<gene>
    <name evidence="3" type="ORF">TBRA_LOCUS7842</name>
</gene>
<dbReference type="InterPro" id="IPR012934">
    <property type="entry name" value="Znf_AD"/>
</dbReference>
<dbReference type="Proteomes" id="UP000479190">
    <property type="component" value="Unassembled WGS sequence"/>
</dbReference>
<dbReference type="AlphaFoldDB" id="A0A6H5IG35"/>
<dbReference type="SMART" id="SM00868">
    <property type="entry name" value="zf-AD"/>
    <property type="match status" value="1"/>
</dbReference>
<keyword evidence="1" id="KW-0175">Coiled coil</keyword>
<feature type="domain" description="ZAD" evidence="2">
    <location>
        <begin position="19"/>
        <end position="128"/>
    </location>
</feature>
<proteinExistence type="predicted"/>
<name>A0A6H5IG35_9HYME</name>
<accession>A0A6H5IG35</accession>
<protein>
    <recommendedName>
        <fullName evidence="2">ZAD domain-containing protein</fullName>
    </recommendedName>
</protein>
<dbReference type="OrthoDB" id="515401at2759"/>
<feature type="coiled-coil region" evidence="1">
    <location>
        <begin position="111"/>
        <end position="138"/>
    </location>
</feature>
<dbReference type="Gene3D" id="3.40.1800.20">
    <property type="match status" value="1"/>
</dbReference>
<evidence type="ECO:0000256" key="1">
    <source>
        <dbReference type="SAM" id="Coils"/>
    </source>
</evidence>
<reference evidence="3 4" key="1">
    <citation type="submission" date="2020-02" db="EMBL/GenBank/DDBJ databases">
        <authorList>
            <person name="Ferguson B K."/>
        </authorList>
    </citation>
    <scope>NUCLEOTIDE SEQUENCE [LARGE SCALE GENOMIC DNA]</scope>
</reference>
<evidence type="ECO:0000313" key="3">
    <source>
        <dbReference type="EMBL" id="CAB0035959.1"/>
    </source>
</evidence>
<evidence type="ECO:0000313" key="4">
    <source>
        <dbReference type="Proteomes" id="UP000479190"/>
    </source>
</evidence>
<dbReference type="GO" id="GO:0008270">
    <property type="term" value="F:zinc ion binding"/>
    <property type="evidence" value="ECO:0007669"/>
    <property type="project" value="InterPro"/>
</dbReference>
<sequence length="195" mass="22796">MCTPMDSAMMLLPPKYHEVCRLCLSTSYAYNVNLFKEQVKGQKYIETILDTLKLQAHYREFTCVRFLVQQQQRQHSKNMCFCSQKKRNKLYFTNKLPPVICGRCVSRLEAVEKFRLTAQKAEDLLKTYVEEAKTMNSQDEMCCIRVCVCESSRSRVPTSVVASLHARTYEYILYSEETLYTALLLLIRATLKKKK</sequence>
<dbReference type="EMBL" id="CADCXV010000806">
    <property type="protein sequence ID" value="CAB0035959.1"/>
    <property type="molecule type" value="Genomic_DNA"/>
</dbReference>
<evidence type="ECO:0000259" key="2">
    <source>
        <dbReference type="SMART" id="SM00868"/>
    </source>
</evidence>
<organism evidence="3 4">
    <name type="scientific">Trichogramma brassicae</name>
    <dbReference type="NCBI Taxonomy" id="86971"/>
    <lineage>
        <taxon>Eukaryota</taxon>
        <taxon>Metazoa</taxon>
        <taxon>Ecdysozoa</taxon>
        <taxon>Arthropoda</taxon>
        <taxon>Hexapoda</taxon>
        <taxon>Insecta</taxon>
        <taxon>Pterygota</taxon>
        <taxon>Neoptera</taxon>
        <taxon>Endopterygota</taxon>
        <taxon>Hymenoptera</taxon>
        <taxon>Apocrita</taxon>
        <taxon>Proctotrupomorpha</taxon>
        <taxon>Chalcidoidea</taxon>
        <taxon>Trichogrammatidae</taxon>
        <taxon>Trichogramma</taxon>
    </lineage>
</organism>
<dbReference type="GO" id="GO:0005634">
    <property type="term" value="C:nucleus"/>
    <property type="evidence" value="ECO:0007669"/>
    <property type="project" value="InterPro"/>
</dbReference>
<keyword evidence="4" id="KW-1185">Reference proteome</keyword>